<evidence type="ECO:0000256" key="2">
    <source>
        <dbReference type="SAM" id="SignalP"/>
    </source>
</evidence>
<sequence length="181" mass="19668">MFMRSLNLAAVVVILVASAIASPISGADARESSRWRFKLKMLKRKLPTNRLHSTASPPFSKCTCRSDWPVASNLSQPRHATPKTSLCAPPNYGRNPLAKKKKGFPGIVTYGVIFSTAQHARSSFIITKQVFVNGTEGDRRAHMNAPMGDGNENIISSAHGTARSAKRSRSSCTAPTFKLPD</sequence>
<dbReference type="EMBL" id="KQ085976">
    <property type="protein sequence ID" value="KLO12531.1"/>
    <property type="molecule type" value="Genomic_DNA"/>
</dbReference>
<gene>
    <name evidence="3" type="ORF">SCHPADRAFT_890754</name>
</gene>
<dbReference type="InParanoid" id="A0A0H2S6S0"/>
<dbReference type="AlphaFoldDB" id="A0A0H2S6S0"/>
<evidence type="ECO:0008006" key="5">
    <source>
        <dbReference type="Google" id="ProtNLM"/>
    </source>
</evidence>
<reference evidence="3 4" key="1">
    <citation type="submission" date="2015-04" db="EMBL/GenBank/DDBJ databases">
        <title>Complete genome sequence of Schizopora paradoxa KUC8140, a cosmopolitan wood degrader in East Asia.</title>
        <authorList>
            <consortium name="DOE Joint Genome Institute"/>
            <person name="Min B."/>
            <person name="Park H."/>
            <person name="Jang Y."/>
            <person name="Kim J.-J."/>
            <person name="Kim K.H."/>
            <person name="Pangilinan J."/>
            <person name="Lipzen A."/>
            <person name="Riley R."/>
            <person name="Grigoriev I.V."/>
            <person name="Spatafora J.W."/>
            <person name="Choi I.-G."/>
        </authorList>
    </citation>
    <scope>NUCLEOTIDE SEQUENCE [LARGE SCALE GENOMIC DNA]</scope>
    <source>
        <strain evidence="3 4">KUC8140</strain>
    </source>
</reference>
<proteinExistence type="predicted"/>
<accession>A0A0H2S6S0</accession>
<evidence type="ECO:0000256" key="1">
    <source>
        <dbReference type="SAM" id="MobiDB-lite"/>
    </source>
</evidence>
<keyword evidence="4" id="KW-1185">Reference proteome</keyword>
<protein>
    <recommendedName>
        <fullName evidence="5">Secreted protein</fullName>
    </recommendedName>
</protein>
<feature type="region of interest" description="Disordered" evidence="1">
    <location>
        <begin position="159"/>
        <end position="181"/>
    </location>
</feature>
<evidence type="ECO:0000313" key="4">
    <source>
        <dbReference type="Proteomes" id="UP000053477"/>
    </source>
</evidence>
<feature type="signal peptide" evidence="2">
    <location>
        <begin position="1"/>
        <end position="21"/>
    </location>
</feature>
<feature type="chain" id="PRO_5005202235" description="Secreted protein" evidence="2">
    <location>
        <begin position="22"/>
        <end position="181"/>
    </location>
</feature>
<keyword evidence="2" id="KW-0732">Signal</keyword>
<dbReference type="Proteomes" id="UP000053477">
    <property type="component" value="Unassembled WGS sequence"/>
</dbReference>
<evidence type="ECO:0000313" key="3">
    <source>
        <dbReference type="EMBL" id="KLO12531.1"/>
    </source>
</evidence>
<organism evidence="3 4">
    <name type="scientific">Schizopora paradoxa</name>
    <dbReference type="NCBI Taxonomy" id="27342"/>
    <lineage>
        <taxon>Eukaryota</taxon>
        <taxon>Fungi</taxon>
        <taxon>Dikarya</taxon>
        <taxon>Basidiomycota</taxon>
        <taxon>Agaricomycotina</taxon>
        <taxon>Agaricomycetes</taxon>
        <taxon>Hymenochaetales</taxon>
        <taxon>Schizoporaceae</taxon>
        <taxon>Schizopora</taxon>
    </lineage>
</organism>
<name>A0A0H2S6S0_9AGAM</name>